<dbReference type="PIRSF" id="PIRSF000706">
    <property type="entry name" value="Kanamycin_kin"/>
    <property type="match status" value="1"/>
</dbReference>
<evidence type="ECO:0000256" key="8">
    <source>
        <dbReference type="PIRSR" id="PIRSR000706-1"/>
    </source>
</evidence>
<comment type="similarity">
    <text evidence="1 7">Belongs to the aminoglycoside phosphotransferase family.</text>
</comment>
<accession>A0A810N3M8</accession>
<evidence type="ECO:0000256" key="5">
    <source>
        <dbReference type="ARBA" id="ARBA00022840"/>
    </source>
</evidence>
<keyword evidence="9" id="KW-0460">Magnesium</keyword>
<dbReference type="EMBL" id="AP023359">
    <property type="protein sequence ID" value="BCJ67937.1"/>
    <property type="molecule type" value="Genomic_DNA"/>
</dbReference>
<feature type="binding site" evidence="9">
    <location>
        <position position="210"/>
    </location>
    <ligand>
        <name>Mg(2+)</name>
        <dbReference type="ChEBI" id="CHEBI:18420"/>
    </ligand>
</feature>
<dbReference type="InterPro" id="IPR024165">
    <property type="entry name" value="Kan/Strep_kinase"/>
</dbReference>
<organism evidence="11 12">
    <name type="scientific">Polymorphospora rubra</name>
    <dbReference type="NCBI Taxonomy" id="338584"/>
    <lineage>
        <taxon>Bacteria</taxon>
        <taxon>Bacillati</taxon>
        <taxon>Actinomycetota</taxon>
        <taxon>Actinomycetes</taxon>
        <taxon>Micromonosporales</taxon>
        <taxon>Micromonosporaceae</taxon>
        <taxon>Polymorphospora</taxon>
    </lineage>
</organism>
<dbReference type="RefSeq" id="WP_212817181.1">
    <property type="nucleotide sequence ID" value="NZ_AP023359.1"/>
</dbReference>
<dbReference type="GO" id="GO:0005524">
    <property type="term" value="F:ATP binding"/>
    <property type="evidence" value="ECO:0007669"/>
    <property type="project" value="UniProtKB-KW"/>
</dbReference>
<keyword evidence="2 7" id="KW-0808">Transferase</keyword>
<dbReference type="SUPFAM" id="SSF56112">
    <property type="entry name" value="Protein kinase-like (PK-like)"/>
    <property type="match status" value="1"/>
</dbReference>
<dbReference type="AlphaFoldDB" id="A0A810N3M8"/>
<gene>
    <name evidence="11" type="ORF">Prubr_49580</name>
</gene>
<dbReference type="CDD" id="cd05150">
    <property type="entry name" value="APH"/>
    <property type="match status" value="1"/>
</dbReference>
<dbReference type="GO" id="GO:0016301">
    <property type="term" value="F:kinase activity"/>
    <property type="evidence" value="ECO:0007669"/>
    <property type="project" value="UniProtKB-KW"/>
</dbReference>
<dbReference type="InterPro" id="IPR002575">
    <property type="entry name" value="Aminoglycoside_PTrfase"/>
</dbReference>
<dbReference type="GO" id="GO:0046872">
    <property type="term" value="F:metal ion binding"/>
    <property type="evidence" value="ECO:0007669"/>
    <property type="project" value="UniProtKB-KW"/>
</dbReference>
<dbReference type="GO" id="GO:0046677">
    <property type="term" value="P:response to antibiotic"/>
    <property type="evidence" value="ECO:0007669"/>
    <property type="project" value="UniProtKB-KW"/>
</dbReference>
<protein>
    <submittedName>
        <fullName evidence="11">Putative phosphotransferase</fullName>
    </submittedName>
</protein>
<feature type="active site" description="Proton acceptor" evidence="8">
    <location>
        <position position="191"/>
    </location>
</feature>
<proteinExistence type="inferred from homology"/>
<evidence type="ECO:0000256" key="1">
    <source>
        <dbReference type="ARBA" id="ARBA00006219"/>
    </source>
</evidence>
<evidence type="ECO:0000313" key="12">
    <source>
        <dbReference type="Proteomes" id="UP000680866"/>
    </source>
</evidence>
<keyword evidence="5 7" id="KW-0067">ATP-binding</keyword>
<dbReference type="Gene3D" id="3.30.200.20">
    <property type="entry name" value="Phosphorylase Kinase, domain 1"/>
    <property type="match status" value="1"/>
</dbReference>
<name>A0A810N3M8_9ACTN</name>
<dbReference type="KEGG" id="pry:Prubr_49580"/>
<keyword evidence="6 7" id="KW-0046">Antibiotic resistance</keyword>
<feature type="binding site" evidence="9">
    <location>
        <position position="196"/>
    </location>
    <ligand>
        <name>Mg(2+)</name>
        <dbReference type="ChEBI" id="CHEBI:18420"/>
    </ligand>
</feature>
<dbReference type="InterPro" id="IPR011009">
    <property type="entry name" value="Kinase-like_dom_sf"/>
</dbReference>
<reference evidence="11" key="1">
    <citation type="submission" date="2020-08" db="EMBL/GenBank/DDBJ databases">
        <title>Whole genome shotgun sequence of Polymorphospora rubra NBRC 101157.</title>
        <authorList>
            <person name="Komaki H."/>
            <person name="Tamura T."/>
        </authorList>
    </citation>
    <scope>NUCLEOTIDE SEQUENCE</scope>
    <source>
        <strain evidence="11">NBRC 101157</strain>
    </source>
</reference>
<evidence type="ECO:0000256" key="3">
    <source>
        <dbReference type="ARBA" id="ARBA00022741"/>
    </source>
</evidence>
<keyword evidence="9" id="KW-0479">Metal-binding</keyword>
<dbReference type="Proteomes" id="UP000680866">
    <property type="component" value="Chromosome"/>
</dbReference>
<feature type="domain" description="Aminoglycoside phosphotransferase" evidence="10">
    <location>
        <begin position="41"/>
        <end position="257"/>
    </location>
</feature>
<dbReference type="GO" id="GO:0016773">
    <property type="term" value="F:phosphotransferase activity, alcohol group as acceptor"/>
    <property type="evidence" value="ECO:0007669"/>
    <property type="project" value="InterPro"/>
</dbReference>
<evidence type="ECO:0000256" key="9">
    <source>
        <dbReference type="PIRSR" id="PIRSR000706-2"/>
    </source>
</evidence>
<keyword evidence="4 7" id="KW-0418">Kinase</keyword>
<evidence type="ECO:0000313" key="11">
    <source>
        <dbReference type="EMBL" id="BCJ67937.1"/>
    </source>
</evidence>
<keyword evidence="12" id="KW-1185">Reference proteome</keyword>
<evidence type="ECO:0000256" key="7">
    <source>
        <dbReference type="PIRNR" id="PIRNR000706"/>
    </source>
</evidence>
<evidence type="ECO:0000256" key="2">
    <source>
        <dbReference type="ARBA" id="ARBA00022679"/>
    </source>
</evidence>
<keyword evidence="3 7" id="KW-0547">Nucleotide-binding</keyword>
<dbReference type="Pfam" id="PF01636">
    <property type="entry name" value="APH"/>
    <property type="match status" value="1"/>
</dbReference>
<evidence type="ECO:0000256" key="4">
    <source>
        <dbReference type="ARBA" id="ARBA00022777"/>
    </source>
</evidence>
<dbReference type="Gene3D" id="3.90.1200.10">
    <property type="match status" value="1"/>
</dbReference>
<sequence>MLSGPPPPDHPVPAVVRRLAAGRPTRPVWRNELGGLTFEIAAGLGRWFVKWAPPDSGLRLDREAERLRWAVRYAPVPPVLDEGADETGSWLLTDGLPGESAVVDRWKADPATGATAIGAGLRRLHDRLPVADCPFGWRVEDRLARIRGLATAGRLEPARWHPDHAAFGVDGALARLADVPAVDRLVVCQGDACAPNTLITPDGRFAGHVDLGALGVADRWADLAVATWSLHWNYGPSWEGTLLEAYGVEPDPERIAYYRLLWDLG</sequence>
<evidence type="ECO:0000256" key="6">
    <source>
        <dbReference type="ARBA" id="ARBA00023251"/>
    </source>
</evidence>
<evidence type="ECO:0000259" key="10">
    <source>
        <dbReference type="Pfam" id="PF01636"/>
    </source>
</evidence>